<dbReference type="RefSeq" id="WP_212817360.1">
    <property type="nucleotide sequence ID" value="NZ_AP023359.1"/>
</dbReference>
<feature type="DNA-binding region" description="OmpR/PhoB-type" evidence="5">
    <location>
        <begin position="1"/>
        <end position="96"/>
    </location>
</feature>
<evidence type="ECO:0000256" key="6">
    <source>
        <dbReference type="SAM" id="MobiDB-lite"/>
    </source>
</evidence>
<dbReference type="PANTHER" id="PTHR35807:SF1">
    <property type="entry name" value="TRANSCRIPTIONAL REGULATOR REDD"/>
    <property type="match status" value="1"/>
</dbReference>
<dbReference type="GO" id="GO:0000160">
    <property type="term" value="P:phosphorelay signal transduction system"/>
    <property type="evidence" value="ECO:0007669"/>
    <property type="project" value="InterPro"/>
</dbReference>
<keyword evidence="4" id="KW-0804">Transcription</keyword>
<dbReference type="SUPFAM" id="SSF48452">
    <property type="entry name" value="TPR-like"/>
    <property type="match status" value="1"/>
</dbReference>
<evidence type="ECO:0000256" key="5">
    <source>
        <dbReference type="PROSITE-ProRule" id="PRU01091"/>
    </source>
</evidence>
<feature type="domain" description="OmpR/PhoB-type" evidence="7">
    <location>
        <begin position="1"/>
        <end position="96"/>
    </location>
</feature>
<dbReference type="Pfam" id="PF03704">
    <property type="entry name" value="BTAD"/>
    <property type="match status" value="1"/>
</dbReference>
<dbReference type="EMBL" id="AP023359">
    <property type="protein sequence ID" value="BCJ68061.1"/>
    <property type="molecule type" value="Genomic_DNA"/>
</dbReference>
<dbReference type="SMART" id="SM01043">
    <property type="entry name" value="BTAD"/>
    <property type="match status" value="1"/>
</dbReference>
<evidence type="ECO:0000256" key="1">
    <source>
        <dbReference type="ARBA" id="ARBA00005820"/>
    </source>
</evidence>
<dbReference type="SUPFAM" id="SSF46894">
    <property type="entry name" value="C-terminal effector domain of the bipartite response regulators"/>
    <property type="match status" value="1"/>
</dbReference>
<keyword evidence="3 5" id="KW-0238">DNA-binding</keyword>
<dbReference type="CDD" id="cd15831">
    <property type="entry name" value="BTAD"/>
    <property type="match status" value="1"/>
</dbReference>
<evidence type="ECO:0000256" key="4">
    <source>
        <dbReference type="ARBA" id="ARBA00023163"/>
    </source>
</evidence>
<keyword evidence="2" id="KW-0805">Transcription regulation</keyword>
<dbReference type="Proteomes" id="UP000680866">
    <property type="component" value="Chromosome"/>
</dbReference>
<evidence type="ECO:0000256" key="2">
    <source>
        <dbReference type="ARBA" id="ARBA00023015"/>
    </source>
</evidence>
<dbReference type="PANTHER" id="PTHR35807">
    <property type="entry name" value="TRANSCRIPTIONAL REGULATOR REDD-RELATED"/>
    <property type="match status" value="1"/>
</dbReference>
<dbReference type="Pfam" id="PF00486">
    <property type="entry name" value="Trans_reg_C"/>
    <property type="match status" value="1"/>
</dbReference>
<evidence type="ECO:0000259" key="7">
    <source>
        <dbReference type="PROSITE" id="PS51755"/>
    </source>
</evidence>
<dbReference type="Gene3D" id="1.25.40.10">
    <property type="entry name" value="Tetratricopeptide repeat domain"/>
    <property type="match status" value="1"/>
</dbReference>
<evidence type="ECO:0000313" key="9">
    <source>
        <dbReference type="Proteomes" id="UP000680866"/>
    </source>
</evidence>
<reference evidence="8" key="1">
    <citation type="submission" date="2020-08" db="EMBL/GenBank/DDBJ databases">
        <title>Whole genome shotgun sequence of Polymorphospora rubra NBRC 101157.</title>
        <authorList>
            <person name="Komaki H."/>
            <person name="Tamura T."/>
        </authorList>
    </citation>
    <scope>NUCLEOTIDE SEQUENCE</scope>
    <source>
        <strain evidence="8">NBRC 101157</strain>
    </source>
</reference>
<accession>A0A810N318</accession>
<dbReference type="InterPro" id="IPR005158">
    <property type="entry name" value="BTAD"/>
</dbReference>
<dbReference type="GO" id="GO:0003677">
    <property type="term" value="F:DNA binding"/>
    <property type="evidence" value="ECO:0007669"/>
    <property type="project" value="UniProtKB-UniRule"/>
</dbReference>
<gene>
    <name evidence="8" type="ORF">Prubr_50820</name>
</gene>
<dbReference type="AlphaFoldDB" id="A0A810N318"/>
<name>A0A810N318_9ACTN</name>
<sequence length="314" mass="34349">MKLGVLGPLTVADGCTDRTPTAPKQRQLLALLLLNANTTVPVPQLVEELWDSDPPPSAVAAIQTYVKQLRRTLQARHDPVKRSPLITRGRGYLIEVQPGELDLERFRHMVDPLHLVTDPLTVARTYSTALALWRGPVLIDVNTGPLLQTAVARLEAERFEAVVRLFAAQLNLGLHRALIAEISALTCRHPTSEALSAQLMLALYRSDRRADALAEYHRVRRTLRAEMGAAPGPALQRLNTDIIIGSPQLDPPRQIRTMLSPEHLIGFATGRAQLPSDPGVRTPGSPKSVRQLVLREPTGGRSGVPTVWRAGAAD</sequence>
<dbReference type="KEGG" id="pry:Prubr_50820"/>
<dbReference type="InterPro" id="IPR036388">
    <property type="entry name" value="WH-like_DNA-bd_sf"/>
</dbReference>
<dbReference type="SMART" id="SM00862">
    <property type="entry name" value="Trans_reg_C"/>
    <property type="match status" value="1"/>
</dbReference>
<dbReference type="GO" id="GO:0006355">
    <property type="term" value="P:regulation of DNA-templated transcription"/>
    <property type="evidence" value="ECO:0007669"/>
    <property type="project" value="InterPro"/>
</dbReference>
<organism evidence="8 9">
    <name type="scientific">Polymorphospora rubra</name>
    <dbReference type="NCBI Taxonomy" id="338584"/>
    <lineage>
        <taxon>Bacteria</taxon>
        <taxon>Bacillati</taxon>
        <taxon>Actinomycetota</taxon>
        <taxon>Actinomycetes</taxon>
        <taxon>Micromonosporales</taxon>
        <taxon>Micromonosporaceae</taxon>
        <taxon>Polymorphospora</taxon>
    </lineage>
</organism>
<dbReference type="InterPro" id="IPR011990">
    <property type="entry name" value="TPR-like_helical_dom_sf"/>
</dbReference>
<dbReference type="Gene3D" id="1.10.10.10">
    <property type="entry name" value="Winged helix-like DNA-binding domain superfamily/Winged helix DNA-binding domain"/>
    <property type="match status" value="1"/>
</dbReference>
<protein>
    <recommendedName>
        <fullName evidence="7">OmpR/PhoB-type domain-containing protein</fullName>
    </recommendedName>
</protein>
<keyword evidence="9" id="KW-1185">Reference proteome</keyword>
<evidence type="ECO:0000256" key="3">
    <source>
        <dbReference type="ARBA" id="ARBA00023125"/>
    </source>
</evidence>
<proteinExistence type="inferred from homology"/>
<feature type="region of interest" description="Disordered" evidence="6">
    <location>
        <begin position="295"/>
        <end position="314"/>
    </location>
</feature>
<dbReference type="InterPro" id="IPR016032">
    <property type="entry name" value="Sig_transdc_resp-reg_C-effctor"/>
</dbReference>
<dbReference type="PROSITE" id="PS51755">
    <property type="entry name" value="OMPR_PHOB"/>
    <property type="match status" value="1"/>
</dbReference>
<comment type="similarity">
    <text evidence="1">Belongs to the AfsR/DnrI/RedD regulatory family.</text>
</comment>
<dbReference type="InterPro" id="IPR001867">
    <property type="entry name" value="OmpR/PhoB-type_DNA-bd"/>
</dbReference>
<evidence type="ECO:0000313" key="8">
    <source>
        <dbReference type="EMBL" id="BCJ68061.1"/>
    </source>
</evidence>
<dbReference type="InterPro" id="IPR051677">
    <property type="entry name" value="AfsR-DnrI-RedD_regulator"/>
</dbReference>